<reference evidence="8 9" key="1">
    <citation type="submission" date="2020-08" db="EMBL/GenBank/DDBJ databases">
        <title>Croceimicrobium hydrocarbonivorans gen. nov., sp. nov., a novel marine bacterium isolated from a bacterial consortium that degrades polyethylene terephthalate.</title>
        <authorList>
            <person name="Liu R."/>
        </authorList>
    </citation>
    <scope>NUCLEOTIDE SEQUENCE [LARGE SCALE GENOMIC DNA]</scope>
    <source>
        <strain evidence="8 9">A20-9</strain>
    </source>
</reference>
<keyword evidence="5 7" id="KW-0408">Iron</keyword>
<comment type="similarity">
    <text evidence="1">Belongs to the cysteine dioxygenase family.</text>
</comment>
<feature type="cross-link" description="3'-(S-cysteinyl)-tyrosine (Cys-Tyr)" evidence="6">
    <location>
        <begin position="81"/>
        <end position="146"/>
    </location>
</feature>
<keyword evidence="2 7" id="KW-0479">Metal-binding</keyword>
<feature type="binding site" evidence="7">
    <location>
        <position position="76"/>
    </location>
    <ligand>
        <name>Fe cation</name>
        <dbReference type="ChEBI" id="CHEBI:24875"/>
        <note>catalytic</note>
    </ligand>
</feature>
<evidence type="ECO:0000256" key="5">
    <source>
        <dbReference type="ARBA" id="ARBA00023004"/>
    </source>
</evidence>
<evidence type="ECO:0000256" key="6">
    <source>
        <dbReference type="PIRSR" id="PIRSR610300-50"/>
    </source>
</evidence>
<dbReference type="CDD" id="cd10548">
    <property type="entry name" value="cupin_CDO"/>
    <property type="match status" value="1"/>
</dbReference>
<keyword evidence="4" id="KW-0560">Oxidoreductase</keyword>
<evidence type="ECO:0000313" key="8">
    <source>
        <dbReference type="EMBL" id="QNR23871.1"/>
    </source>
</evidence>
<evidence type="ECO:0000256" key="1">
    <source>
        <dbReference type="ARBA" id="ARBA00006622"/>
    </source>
</evidence>
<dbReference type="Gene3D" id="2.60.120.10">
    <property type="entry name" value="Jelly Rolls"/>
    <property type="match status" value="1"/>
</dbReference>
<evidence type="ECO:0000256" key="4">
    <source>
        <dbReference type="ARBA" id="ARBA00023002"/>
    </source>
</evidence>
<dbReference type="InterPro" id="IPR011051">
    <property type="entry name" value="RmlC_Cupin_sf"/>
</dbReference>
<dbReference type="KEGG" id="chyd:H4K34_16065"/>
<dbReference type="InterPro" id="IPR010300">
    <property type="entry name" value="CDO_1"/>
</dbReference>
<dbReference type="EMBL" id="CP060139">
    <property type="protein sequence ID" value="QNR23871.1"/>
    <property type="molecule type" value="Genomic_DNA"/>
</dbReference>
<dbReference type="GO" id="GO:0019448">
    <property type="term" value="P:L-cysteine catabolic process"/>
    <property type="evidence" value="ECO:0007669"/>
    <property type="project" value="TreeGrafter"/>
</dbReference>
<dbReference type="SUPFAM" id="SSF51182">
    <property type="entry name" value="RmlC-like cupins"/>
    <property type="match status" value="1"/>
</dbReference>
<dbReference type="InterPro" id="IPR014710">
    <property type="entry name" value="RmlC-like_jellyroll"/>
</dbReference>
<proteinExistence type="inferred from homology"/>
<dbReference type="AlphaFoldDB" id="A0A7H0VDS3"/>
<keyword evidence="3 8" id="KW-0223">Dioxygenase</keyword>
<organism evidence="8 9">
    <name type="scientific">Croceimicrobium hydrocarbonivorans</name>
    <dbReference type="NCBI Taxonomy" id="2761580"/>
    <lineage>
        <taxon>Bacteria</taxon>
        <taxon>Pseudomonadati</taxon>
        <taxon>Bacteroidota</taxon>
        <taxon>Flavobacteriia</taxon>
        <taxon>Flavobacteriales</taxon>
        <taxon>Owenweeksiaceae</taxon>
        <taxon>Croceimicrobium</taxon>
    </lineage>
</organism>
<keyword evidence="6" id="KW-0883">Thioether bond</keyword>
<dbReference type="PANTHER" id="PTHR12918:SF1">
    <property type="entry name" value="CYSTEINE DIOXYGENASE TYPE 1"/>
    <property type="match status" value="1"/>
</dbReference>
<evidence type="ECO:0000256" key="2">
    <source>
        <dbReference type="ARBA" id="ARBA00022723"/>
    </source>
</evidence>
<dbReference type="RefSeq" id="WP_210758407.1">
    <property type="nucleotide sequence ID" value="NZ_CP060139.1"/>
</dbReference>
<dbReference type="Pfam" id="PF05995">
    <property type="entry name" value="CDO_I"/>
    <property type="match status" value="1"/>
</dbReference>
<feature type="binding site" evidence="7">
    <location>
        <position position="130"/>
    </location>
    <ligand>
        <name>Fe cation</name>
        <dbReference type="ChEBI" id="CHEBI:24875"/>
        <note>catalytic</note>
    </ligand>
</feature>
<evidence type="ECO:0000256" key="3">
    <source>
        <dbReference type="ARBA" id="ARBA00022964"/>
    </source>
</evidence>
<dbReference type="GO" id="GO:0008198">
    <property type="term" value="F:ferrous iron binding"/>
    <property type="evidence" value="ECO:0007669"/>
    <property type="project" value="TreeGrafter"/>
</dbReference>
<gene>
    <name evidence="8" type="ORF">H4K34_16065</name>
</gene>
<dbReference type="GO" id="GO:0017172">
    <property type="term" value="F:cysteine dioxygenase activity"/>
    <property type="evidence" value="ECO:0007669"/>
    <property type="project" value="TreeGrafter"/>
</dbReference>
<keyword evidence="9" id="KW-1185">Reference proteome</keyword>
<evidence type="ECO:0000256" key="7">
    <source>
        <dbReference type="PIRSR" id="PIRSR610300-51"/>
    </source>
</evidence>
<feature type="binding site" evidence="7">
    <location>
        <position position="74"/>
    </location>
    <ligand>
        <name>Fe cation</name>
        <dbReference type="ChEBI" id="CHEBI:24875"/>
        <note>catalytic</note>
    </ligand>
</feature>
<accession>A0A7H0VDS3</accession>
<sequence length="180" mass="21197">MQAISSIEELVEVLPHCSGTEFIDITKKLSLGPDDLEPFAHWDEDSYTRNCVSRNDDYELILLCWEPGQETPIHCHNGEECWVYSVQGDLEERRFKLIDEQKDQDDLKETRRAMMREGRVAYMNDDMGFHSLHNLSEERAMTLHLYVSPIDSCRVYDEEEECFVRKEMQYTSFEGDLLED</sequence>
<dbReference type="Proteomes" id="UP000516305">
    <property type="component" value="Chromosome"/>
</dbReference>
<protein>
    <submittedName>
        <fullName evidence="8">Cysteine dioxygenase family protein</fullName>
    </submittedName>
</protein>
<name>A0A7H0VDS3_9FLAO</name>
<evidence type="ECO:0000313" key="9">
    <source>
        <dbReference type="Proteomes" id="UP000516305"/>
    </source>
</evidence>
<dbReference type="PANTHER" id="PTHR12918">
    <property type="entry name" value="CYSTEINE DIOXYGENASE"/>
    <property type="match status" value="1"/>
</dbReference>